<keyword evidence="3" id="KW-0539">Nucleus</keyword>
<dbReference type="PANTHER" id="PTHR13471:SF0">
    <property type="entry name" value="NUCLEAR EXOSOME REGULATOR NRDE2"/>
    <property type="match status" value="1"/>
</dbReference>
<comment type="subcellular location">
    <subcellularLocation>
        <location evidence="1">Nucleus</location>
    </subcellularLocation>
</comment>
<comment type="similarity">
    <text evidence="2">Belongs to the NRDE2 family.</text>
</comment>
<reference evidence="4" key="1">
    <citation type="submission" date="2021-06" db="EMBL/GenBank/DDBJ databases">
        <authorList>
            <person name="Kallberg Y."/>
            <person name="Tangrot J."/>
            <person name="Rosling A."/>
        </authorList>
    </citation>
    <scope>NUCLEOTIDE SEQUENCE</scope>
    <source>
        <strain evidence="4">87-6 pot B 2015</strain>
    </source>
</reference>
<protein>
    <submittedName>
        <fullName evidence="4">8750_t:CDS:1</fullName>
    </submittedName>
</protein>
<dbReference type="EMBL" id="CAJVPP010000642">
    <property type="protein sequence ID" value="CAG8500266.1"/>
    <property type="molecule type" value="Genomic_DNA"/>
</dbReference>
<evidence type="ECO:0000313" key="5">
    <source>
        <dbReference type="Proteomes" id="UP000789375"/>
    </source>
</evidence>
<dbReference type="GO" id="GO:0071013">
    <property type="term" value="C:catalytic step 2 spliceosome"/>
    <property type="evidence" value="ECO:0007669"/>
    <property type="project" value="TreeGrafter"/>
</dbReference>
<dbReference type="AlphaFoldDB" id="A0A9N8ZLN8"/>
<comment type="caution">
    <text evidence="4">The sequence shown here is derived from an EMBL/GenBank/DDBJ whole genome shotgun (WGS) entry which is preliminary data.</text>
</comment>
<accession>A0A9N8ZLN8</accession>
<evidence type="ECO:0000313" key="4">
    <source>
        <dbReference type="EMBL" id="CAG8500266.1"/>
    </source>
</evidence>
<evidence type="ECO:0000256" key="2">
    <source>
        <dbReference type="ARBA" id="ARBA00009265"/>
    </source>
</evidence>
<name>A0A9N8ZLN8_FUNMO</name>
<dbReference type="InterPro" id="IPR013633">
    <property type="entry name" value="NRDE-2"/>
</dbReference>
<dbReference type="GO" id="GO:0031048">
    <property type="term" value="P:regulatory ncRNA-mediated heterochromatin formation"/>
    <property type="evidence" value="ECO:0007669"/>
    <property type="project" value="TreeGrafter"/>
</dbReference>
<dbReference type="GO" id="GO:1902369">
    <property type="term" value="P:negative regulation of RNA catabolic process"/>
    <property type="evidence" value="ECO:0007669"/>
    <property type="project" value="TreeGrafter"/>
</dbReference>
<dbReference type="PANTHER" id="PTHR13471">
    <property type="entry name" value="TETRATRICOPEPTIDE-LIKE HELICAL"/>
    <property type="match status" value="1"/>
</dbReference>
<evidence type="ECO:0000256" key="1">
    <source>
        <dbReference type="ARBA" id="ARBA00004123"/>
    </source>
</evidence>
<proteinExistence type="inferred from homology"/>
<evidence type="ECO:0000256" key="3">
    <source>
        <dbReference type="ARBA" id="ARBA00023242"/>
    </source>
</evidence>
<dbReference type="Proteomes" id="UP000789375">
    <property type="component" value="Unassembled WGS sequence"/>
</dbReference>
<sequence>MTYGRNDIAKTLYYRAVRECPWSKDLYIMAFRKLRSLFIIDELEEAMNVLYEKEIRLRVSIDKFDDNLRIDN</sequence>
<organism evidence="4 5">
    <name type="scientific">Funneliformis mosseae</name>
    <name type="common">Endomycorrhizal fungus</name>
    <name type="synonym">Glomus mosseae</name>
    <dbReference type="NCBI Taxonomy" id="27381"/>
    <lineage>
        <taxon>Eukaryota</taxon>
        <taxon>Fungi</taxon>
        <taxon>Fungi incertae sedis</taxon>
        <taxon>Mucoromycota</taxon>
        <taxon>Glomeromycotina</taxon>
        <taxon>Glomeromycetes</taxon>
        <taxon>Glomerales</taxon>
        <taxon>Glomeraceae</taxon>
        <taxon>Funneliformis</taxon>
    </lineage>
</organism>
<keyword evidence="5" id="KW-1185">Reference proteome</keyword>
<gene>
    <name evidence="4" type="ORF">FMOSSE_LOCUS4000</name>
</gene>